<name>F8A5T6_CELGA</name>
<dbReference type="eggNOG" id="COG3408">
    <property type="taxonomic scope" value="Bacteria"/>
</dbReference>
<protein>
    <submittedName>
        <fullName evidence="2">Ig domain protein</fullName>
    </submittedName>
</protein>
<sequence precursor="true">MSARRRLVAGLSALTLVGTLLGAGVAAGTAASAATGVPAAALAAADEVVETNVALIAEPTVSYVPGWNKASALNDGTEATPDGHGSVWGTYGQFEPQHWAQYDWQWPVTVSRSAVWFWNDANGSANVLSPAAWHLEYKDAAGDFQPVDVATYPIATGTAQVLGPNTVTFTPVTTTALRIVLDAQERGTPDPYYAVAATEWQAWGTGGTEPEEPVDPDAPIAVEDVAVRTLVGQAPSLPDEVWVLPENGPLTYVDATWDPVPAGDVGEIGTAAVVGTAGTVDLSATVHVVADLASPVDEVDHTTTITTPGVAPVCARSVTAWHTDGSADSTTPVTWDAADPADYAEPEQLFVVEGEVAGFAPPVECTVWVIAPVVDEEAPGVVVDVDSAPASSGWYTTAPQVSVRVVEGGAPVESVELRIGDGDWQPYTEPVTVDAQGAVTVAARATDTEDRTGEGTRALKIDTRAPVTGIDHVRGATSATFTLTPTDPEPGAGLSRTLFSYGPSTDPESSENVMWATYDEPFGVSLDADRPVYVHVRSQDLAGNQEETRTVELAATGPLAVTPAAPVLTAPRCVEGEAVDGSLAIPATTGVVYRIGGATVTGTVAVPAGQTVTVVARPATGYTFVGDAQVVSFVVTAAVPDCTPAPRHVEPGTVTVTGTPTVGRRLTATAAGWGPDGVRLAYQWYADGTAVLGGNAPSLVLTPAHAGATITVRATGFGDGLVTASLMSGPVGRVARATFVAPRPTVAGTLKVGSTLTARLGTWQPAPTGVTYRWLADGTTITGATGSTLRLTSKHVGKKIAVAVTGTRAGYTTVTVTSVARTWSLQAGAVTISGTPAVGKTLRADPGTWGPGTVTLRYQWKVNGVAVTGATSRTYTVRGADRGDKVTVTVTGSKTGFPTTSRTSGAVRIR</sequence>
<dbReference type="KEGG" id="cga:Celgi_2883"/>
<dbReference type="Proteomes" id="UP000000485">
    <property type="component" value="Chromosome"/>
</dbReference>
<dbReference type="OrthoDB" id="231241at2"/>
<feature type="chain" id="PRO_5039043185" evidence="1">
    <location>
        <begin position="23"/>
        <end position="910"/>
    </location>
</feature>
<gene>
    <name evidence="2" type="ordered locus">Celgi_2883</name>
</gene>
<keyword evidence="3" id="KW-1185">Reference proteome</keyword>
<organism evidence="2 3">
    <name type="scientific">Cellulomonas gilvus (strain ATCC 13127 / NRRL B-14078)</name>
    <name type="common">Cellvibrio gilvus</name>
    <dbReference type="NCBI Taxonomy" id="593907"/>
    <lineage>
        <taxon>Bacteria</taxon>
        <taxon>Bacillati</taxon>
        <taxon>Actinomycetota</taxon>
        <taxon>Actinomycetes</taxon>
        <taxon>Micrococcales</taxon>
        <taxon>Cellulomonadaceae</taxon>
        <taxon>Cellulomonas</taxon>
    </lineage>
</organism>
<dbReference type="Gene3D" id="2.60.40.2700">
    <property type="match status" value="3"/>
</dbReference>
<feature type="signal peptide" evidence="1">
    <location>
        <begin position="1"/>
        <end position="22"/>
    </location>
</feature>
<keyword evidence="1" id="KW-0732">Signal</keyword>
<dbReference type="PROSITE" id="PS51318">
    <property type="entry name" value="TAT"/>
    <property type="match status" value="1"/>
</dbReference>
<dbReference type="STRING" id="593907.Celgi_2883"/>
<dbReference type="RefSeq" id="WP_013884893.1">
    <property type="nucleotide sequence ID" value="NC_015671.1"/>
</dbReference>
<accession>F8A5T6</accession>
<reference evidence="3" key="1">
    <citation type="submission" date="2011-04" db="EMBL/GenBank/DDBJ databases">
        <title>Complete sequence of Cellvibrio gilvus ATCC 13127.</title>
        <authorList>
            <person name="Lucas S."/>
            <person name="Han J."/>
            <person name="Lapidus A."/>
            <person name="Cheng J.-F."/>
            <person name="Goodwin L."/>
            <person name="Pitluck S."/>
            <person name="Peters L."/>
            <person name="Munk A."/>
            <person name="Detter J.C."/>
            <person name="Han C."/>
            <person name="Tapia R."/>
            <person name="Land M."/>
            <person name="Hauser L."/>
            <person name="Kyrpides N."/>
            <person name="Ivanova N."/>
            <person name="Ovchinnikova G."/>
            <person name="Pagani I."/>
            <person name="Mead D."/>
            <person name="Brumm P."/>
            <person name="Woyke T."/>
        </authorList>
    </citation>
    <scope>NUCLEOTIDE SEQUENCE [LARGE SCALE GENOMIC DNA]</scope>
    <source>
        <strain evidence="3">ATCC 13127 / NRRL B-14078</strain>
    </source>
</reference>
<dbReference type="AlphaFoldDB" id="F8A5T6"/>
<dbReference type="InterPro" id="IPR006311">
    <property type="entry name" value="TAT_signal"/>
</dbReference>
<dbReference type="EMBL" id="CP002665">
    <property type="protein sequence ID" value="AEI13376.1"/>
    <property type="molecule type" value="Genomic_DNA"/>
</dbReference>
<evidence type="ECO:0000313" key="2">
    <source>
        <dbReference type="EMBL" id="AEI13376.1"/>
    </source>
</evidence>
<dbReference type="HOGENOM" id="CLU_319279_0_0_11"/>
<evidence type="ECO:0000256" key="1">
    <source>
        <dbReference type="SAM" id="SignalP"/>
    </source>
</evidence>
<dbReference type="Gene3D" id="2.60.120.260">
    <property type="entry name" value="Galactose-binding domain-like"/>
    <property type="match status" value="1"/>
</dbReference>
<proteinExistence type="predicted"/>
<evidence type="ECO:0000313" key="3">
    <source>
        <dbReference type="Proteomes" id="UP000000485"/>
    </source>
</evidence>